<evidence type="ECO:0000259" key="12">
    <source>
        <dbReference type="PROSITE" id="PS51092"/>
    </source>
</evidence>
<keyword evidence="5" id="KW-0677">Repeat</keyword>
<dbReference type="PROSITE" id="PS51914">
    <property type="entry name" value="MRH"/>
    <property type="match status" value="15"/>
</dbReference>
<evidence type="ECO:0000256" key="3">
    <source>
        <dbReference type="ARBA" id="ARBA00022692"/>
    </source>
</evidence>
<feature type="domain" description="MRH" evidence="13">
    <location>
        <begin position="1161"/>
        <end position="1299"/>
    </location>
</feature>
<feature type="domain" description="MRH" evidence="13">
    <location>
        <begin position="2225"/>
        <end position="2358"/>
    </location>
</feature>
<evidence type="ECO:0000256" key="7">
    <source>
        <dbReference type="ARBA" id="ARBA00023136"/>
    </source>
</evidence>
<evidence type="ECO:0000256" key="1">
    <source>
        <dbReference type="ARBA" id="ARBA00004308"/>
    </source>
</evidence>
<evidence type="ECO:0000313" key="14">
    <source>
        <dbReference type="EMBL" id="NXL28078.1"/>
    </source>
</evidence>
<feature type="domain" description="MRH" evidence="13">
    <location>
        <begin position="1591"/>
        <end position="1728"/>
    </location>
</feature>
<dbReference type="SUPFAM" id="SSF57440">
    <property type="entry name" value="Kringle-like"/>
    <property type="match status" value="1"/>
</dbReference>
<evidence type="ECO:0000256" key="10">
    <source>
        <dbReference type="SAM" id="MobiDB-lite"/>
    </source>
</evidence>
<dbReference type="GO" id="GO:0038023">
    <property type="term" value="F:signaling receptor activity"/>
    <property type="evidence" value="ECO:0007669"/>
    <property type="project" value="InterPro"/>
</dbReference>
<evidence type="ECO:0000259" key="13">
    <source>
        <dbReference type="PROSITE" id="PS51914"/>
    </source>
</evidence>
<evidence type="ECO:0000256" key="11">
    <source>
        <dbReference type="SAM" id="Phobius"/>
    </source>
</evidence>
<dbReference type="FunFam" id="2.70.130.10:FF:000007">
    <property type="entry name" value="Insulin-like growth factor 2 receptor"/>
    <property type="match status" value="1"/>
</dbReference>
<dbReference type="OrthoDB" id="4504960at2759"/>
<dbReference type="FunFam" id="2.70.130.10:FF:000013">
    <property type="entry name" value="Insulin-like growth factor 2 receptor"/>
    <property type="match status" value="1"/>
</dbReference>
<dbReference type="SMART" id="SM00059">
    <property type="entry name" value="FN2"/>
    <property type="match status" value="1"/>
</dbReference>
<evidence type="ECO:0000256" key="6">
    <source>
        <dbReference type="ARBA" id="ARBA00022989"/>
    </source>
</evidence>
<dbReference type="InterPro" id="IPR000479">
    <property type="entry name" value="CIMR_rpt"/>
</dbReference>
<feature type="non-terminal residue" evidence="14">
    <location>
        <position position="1"/>
    </location>
</feature>
<keyword evidence="8" id="KW-1015">Disulfide bond</keyword>
<gene>
    <name evidence="14" type="primary">Igf2r</name>
    <name evidence="14" type="ORF">GLABRA_R00742</name>
</gene>
<feature type="domain" description="Fibronectin type-II" evidence="12">
    <location>
        <begin position="1977"/>
        <end position="2023"/>
    </location>
</feature>
<dbReference type="FunFam" id="2.70.130.10:FF:000011">
    <property type="entry name" value="Insulin-like growth factor 2 receptor"/>
    <property type="match status" value="1"/>
</dbReference>
<feature type="domain" description="MRH" evidence="13">
    <location>
        <begin position="2071"/>
        <end position="2206"/>
    </location>
</feature>
<dbReference type="GO" id="GO:0007041">
    <property type="term" value="P:lysosomal transport"/>
    <property type="evidence" value="ECO:0007669"/>
    <property type="project" value="InterPro"/>
</dbReference>
<feature type="domain" description="MRH" evidence="13">
    <location>
        <begin position="713"/>
        <end position="850"/>
    </location>
</feature>
<dbReference type="FunFam" id="2.70.130.10:FF:000017">
    <property type="entry name" value="Insulin-like growth factor 2 receptor"/>
    <property type="match status" value="1"/>
</dbReference>
<dbReference type="InterPro" id="IPR009011">
    <property type="entry name" value="Man6P_isomerase_rcpt-bd_dom_sf"/>
</dbReference>
<dbReference type="SMART" id="SM01404">
    <property type="entry name" value="CIMR"/>
    <property type="match status" value="14"/>
</dbReference>
<feature type="region of interest" description="Disordered" evidence="10">
    <location>
        <begin position="1"/>
        <end position="46"/>
    </location>
</feature>
<dbReference type="FunFam" id="2.70.130.10:FF:000020">
    <property type="entry name" value="Insulin-like growth factor 2 receptor"/>
    <property type="match status" value="1"/>
</dbReference>
<feature type="domain" description="MRH" evidence="13">
    <location>
        <begin position="134"/>
        <end position="248"/>
    </location>
</feature>
<organism evidence="14 15">
    <name type="scientific">Glaucidium brasilianum</name>
    <name type="common">Ferruginous pygmy-owl</name>
    <dbReference type="NCBI Taxonomy" id="78217"/>
    <lineage>
        <taxon>Eukaryota</taxon>
        <taxon>Metazoa</taxon>
        <taxon>Chordata</taxon>
        <taxon>Craniata</taxon>
        <taxon>Vertebrata</taxon>
        <taxon>Euteleostomi</taxon>
        <taxon>Archelosauria</taxon>
        <taxon>Archosauria</taxon>
        <taxon>Dinosauria</taxon>
        <taxon>Saurischia</taxon>
        <taxon>Theropoda</taxon>
        <taxon>Coelurosauria</taxon>
        <taxon>Aves</taxon>
        <taxon>Neognathae</taxon>
        <taxon>Neoaves</taxon>
        <taxon>Telluraves</taxon>
        <taxon>Strigiformes</taxon>
        <taxon>Strigidae</taxon>
        <taxon>Glaucidium</taxon>
    </lineage>
</organism>
<keyword evidence="7 11" id="KW-0472">Membrane</keyword>
<dbReference type="Proteomes" id="UP000591073">
    <property type="component" value="Unassembled WGS sequence"/>
</dbReference>
<accession>A0A7L0RFM8</accession>
<keyword evidence="6 11" id="KW-1133">Transmembrane helix</keyword>
<dbReference type="InterPro" id="IPR000562">
    <property type="entry name" value="FN_type2_dom"/>
</dbReference>
<feature type="domain" description="MRH" evidence="13">
    <location>
        <begin position="1880"/>
        <end position="2068"/>
    </location>
</feature>
<comment type="caution">
    <text evidence="14">The sequence shown here is derived from an EMBL/GenBank/DDBJ whole genome shotgun (WGS) entry which is preliminary data.</text>
</comment>
<dbReference type="PRINTS" id="PR00013">
    <property type="entry name" value="FNTYPEII"/>
</dbReference>
<feature type="region of interest" description="Disordered" evidence="10">
    <location>
        <begin position="2507"/>
        <end position="2569"/>
    </location>
</feature>
<dbReference type="FunFam" id="2.70.130.10:FF:000015">
    <property type="entry name" value="Insulin-like growth factor 2 receptor"/>
    <property type="match status" value="1"/>
</dbReference>
<protein>
    <submittedName>
        <fullName evidence="14">MPRI protein</fullName>
    </submittedName>
</protein>
<dbReference type="Gene3D" id="2.70.130.10">
    <property type="entry name" value="Mannose-6-phosphate receptor binding domain"/>
    <property type="match status" value="15"/>
</dbReference>
<feature type="domain" description="MRH" evidence="13">
    <location>
        <begin position="853"/>
        <end position="1010"/>
    </location>
</feature>
<feature type="domain" description="MRH" evidence="13">
    <location>
        <begin position="257"/>
        <end position="404"/>
    </location>
</feature>
<reference evidence="14 15" key="1">
    <citation type="submission" date="2019-09" db="EMBL/GenBank/DDBJ databases">
        <title>Bird 10,000 Genomes (B10K) Project - Family phase.</title>
        <authorList>
            <person name="Zhang G."/>
        </authorList>
    </citation>
    <scope>NUCLEOTIDE SEQUENCE [LARGE SCALE GENOMIC DNA]</scope>
    <source>
        <strain evidence="14">B10K-DU-008-63</strain>
    </source>
</reference>
<dbReference type="Gene3D" id="2.10.10.10">
    <property type="entry name" value="Fibronectin, type II, collagen-binding"/>
    <property type="match status" value="1"/>
</dbReference>
<dbReference type="CDD" id="cd00062">
    <property type="entry name" value="FN2"/>
    <property type="match status" value="1"/>
</dbReference>
<feature type="domain" description="MRH" evidence="13">
    <location>
        <begin position="410"/>
        <end position="557"/>
    </location>
</feature>
<dbReference type="FunFam" id="2.70.130.10:FF:000009">
    <property type="entry name" value="Insulin-like growth factor 2 receptor"/>
    <property type="match status" value="1"/>
</dbReference>
<proteinExistence type="predicted"/>
<dbReference type="InterPro" id="IPR044865">
    <property type="entry name" value="MRH_dom"/>
</dbReference>
<dbReference type="FunFam" id="2.70.130.10:FF:000005">
    <property type="entry name" value="Insulin-like growth factor 2 receptor"/>
    <property type="match status" value="1"/>
</dbReference>
<keyword evidence="3 11" id="KW-0812">Transmembrane</keyword>
<feature type="domain" description="MRH" evidence="13">
    <location>
        <begin position="1444"/>
        <end position="1585"/>
    </location>
</feature>
<feature type="domain" description="MRH" evidence="13">
    <location>
        <begin position="1305"/>
        <end position="1440"/>
    </location>
</feature>
<dbReference type="Pfam" id="PF00878">
    <property type="entry name" value="CIMR"/>
    <property type="match status" value="15"/>
</dbReference>
<sequence>RPPAAGQRVAGGGAAGRRREGCVRGAGPAAGEGAHHVSAAPAHDGGHMTGEWADGGHMTCRWSPAPPDVPGQPCPPGPALPAPMAPAGSRTAPPRPCAAALAPLLLVLLVLLSLPLGLEGGGGAAAALSDAYRDLCSYTWEAIDVDKHVLYKINFCFGVEECGRSSAVCAYDINQKAYMSVGDLKLQKVSKTLLELNTTQSCLQQGSQHQIQSNINFLCGKTLGTPEFVTATECVHYFEWRTFVACKKDLFKPVKEVPCYVFDEDLKKHDLNPLIQVSGHYLVDDSDDDSLFINICRDLGRSSGETANCPVGSAACLLHEGRAYDVGHPQEQLKLHDKDRLVLSYERIYSDEEKPDFCLDHNPAVTITFVCPSKRGEESAGPKLTAKTNCRYEIEWVTEYACHRDYLESKNCLLTNEQHDISIDLRPLIQSPDYVTPYLAKDDKEEYYYYLNICGKTTAGNCKDDMGYTSSCQVKSSNNQQKVAGRFENQTLRYSDGDLTLIYPNGDACSSGFQRMTVINFECNETAGNDGRGNPVFTGEVDCTYFFTWDTKYACVKEKEDLLCRVTDKRKHYDLSPLMRSSELAENWEAVDSSFSEVGRKHYYINVCHKVWKRGGAASCPDDAAICSVDKQNNSKNLGTFVSSPKKVGENIQLTYSNGDSCGVNKKIKTVITLVCRPGDLESAPILMSEGVCSYAFDWYTAAACVLSKTEGDNCQVSDPQAGFSFDLSPLTKINGQYIVNTTEYVFYINVCGSVPDELCHTKSAACQVTHSKDHFWSLGLPSSKLSYYDGLIQLTYKNGTAYNNEKKTQRSTLITFLCDRQAGRGQPEYQLEDSYTYNFRWYTEYACPEMPLECVVTDPNTMVQYDLSSLAKSEKRGENWYAMDNSRPSERKKYYINVCRPLIAVPGCDRRASVCQMEYRRDHVSYSEVTSISNLGVASKELVVERPGHIFLTYANGSVCMDADGKKTTYTTTIHFICSRGALSSSPQFIAIQECVATFLWETEAACPIKETKDDSQSCSVRDPNTGFLFNLQPLASVKGYMATGIGKNYLLNICGPMPDCGKINGKTAAGCEADNLTSVRLVELDKTLYLSGEGFLTLTYRGPLRVQSGKSDTFTVTFICNDSYPGDLKFVREEINSLLNIHDTFFEFHTALACAPAPVDCQVTDAAGNEYDLSDLSKEGEPWVAIDTSKEAKKRTFFLNVCKPLPYVPGCPGGAIGSCVKYADESKNLGVIQINPQAATDGSLSIIYLNGDTCKDKQRYSTRIIFQCDQTMGSPVFEQEDDCEFIFVWRTLAACPVHKAEGEDCQVKDPRYGHVYNLKPLSNKDIKVSTDEYDYYFRVCGEITEPCKLEAHTVSSCQVKKMDNTFRKVAGLLTEKLTFKNGLIMINYTSGEKCHKIYERSTAILFYCDKTTSEPVFLKETPDCTYMFEWHTQYACPPVKSTECSYKDSEGNFYDFSSLTRHRENWEAIALSASVQKYYINVCKPLVPYGAARSCPSDAAASLMEGTKCTSLGEVADGPRWENGISILKYINGEQCPDKIRKKTTILRLKCDESKIESKPELITAIEDCEYTFLWFTAAACPLKSNVQNDCRVTNPATGHLFDLTSLKRESGYTINDSHNRKIELNVCAAARSSCGNGAAVCITGGPKPLNAGKLSKTLTYEDQVLKLVYEDGDPCPADPELKHKSYFSFVCKSDVGDDSWPVFLSFDEQTCTSYFSWHTSLACEEEVKCSVLNGSSIIDLSPLIHRTGYYETFVDEDITDVSPDFYINICEPLNPIKDVNCPPGAAVCMVPVNESPIDIGRVTEPPKLNEAVNEVYITYNSTTPCQINNKLNYTSLIVFHCSQGTSLGKPKMIRKLDCSFVFEWETPVVCPDKVKTLGCSVTDEQLHYTFNLTSLSGRSFEVVFSGSKSYHVGVCSKAADLPQGKCKDGAVCLTSESGVSSFGNVKEMKMDYSHQDETVILQYTGGDRCPPVTEKGELCVFPFKYKGKTYEQCITEEKNRPWCATTGNYQGDGKWGFCGNATARRESTIIFTCDENAGVGRPHLLSETLDCAVTFEWKTQAVCPPKKMECKFVQKHRTYDLRMLSSLTGSWIFFHNGNSYYVNLCQRVHEGPTGCPERASICRKSNNGDVQVLGLVHTQKLNVTGDTVYISYSSGQECRKNKKVTTIIELKCAKTVGLPVLQRIDEENCAYYIAWDTRAACAVKQQEVEVVNGTVINPATGENFSLGDVYYKLYTASGDIRTNGDKYVYEIQLSGIRNSSFPECSGANICQVKTNERRFRRIGSARKAKYYVEDDDLDVIFSSDSRCGKDKSKFVSSTIFFHCSPQVKEGIPEFLHETADCQYLFTWYTSAVCPLISTNDPGSNERQTDQEAQIHKGLSRRSQAVGAVLSVLLVVLTACLIILLFYKKERREIVINKITNCCRRTSGVSYKYTKINSEEEANENETEWLMEEIAAPNQRTAKGGQENGHITKSVTSEAFTSLHVDDLDSEDEVLTIPDVKIQTGRGLDKTKHPQKKPPSLGSDDKAYLLNGGKEMKAKAKPGQQQAQNSTNTVSFHDDSDEDLLNV</sequence>
<dbReference type="FunFam" id="2.70.130.10:FF:000004">
    <property type="entry name" value="Insulin-like growth factor 2 receptor"/>
    <property type="match status" value="1"/>
</dbReference>
<feature type="domain" description="MRH" evidence="13">
    <location>
        <begin position="1018"/>
        <end position="1158"/>
    </location>
</feature>
<dbReference type="Pfam" id="PF00040">
    <property type="entry name" value="fn2"/>
    <property type="match status" value="1"/>
</dbReference>
<comment type="subcellular location">
    <subcellularLocation>
        <location evidence="1">Endomembrane system</location>
    </subcellularLocation>
</comment>
<evidence type="ECO:0000256" key="9">
    <source>
        <dbReference type="PROSITE-ProRule" id="PRU00479"/>
    </source>
</evidence>
<feature type="domain" description="MRH" evidence="13">
    <location>
        <begin position="1730"/>
        <end position="1875"/>
    </location>
</feature>
<dbReference type="EMBL" id="VXAP01000030">
    <property type="protein sequence ID" value="NXL28078.1"/>
    <property type="molecule type" value="Genomic_DNA"/>
</dbReference>
<dbReference type="FunFam" id="2.70.130.10:FF:000006">
    <property type="entry name" value="Insulin-like growth factor 2 receptor"/>
    <property type="match status" value="1"/>
</dbReference>
<keyword evidence="2" id="KW-0813">Transport</keyword>
<name>A0A7L0RFM8_GLABR</name>
<feature type="non-terminal residue" evidence="14">
    <location>
        <position position="2569"/>
    </location>
</feature>
<dbReference type="FunFam" id="2.70.130.10:FF:000012">
    <property type="entry name" value="Insulin-like growth factor 2 receptor"/>
    <property type="match status" value="1"/>
</dbReference>
<dbReference type="FunFam" id="2.70.130.10:FF:000019">
    <property type="entry name" value="Insulin-like growth factor 2 receptor"/>
    <property type="match status" value="1"/>
</dbReference>
<feature type="domain" description="MRH" evidence="13">
    <location>
        <begin position="562"/>
        <end position="707"/>
    </location>
</feature>
<dbReference type="PANTHER" id="PTHR15071">
    <property type="entry name" value="MANNOSE-6-PHOSPHATE RECEPTOR FAMILY MEMBER"/>
    <property type="match status" value="1"/>
</dbReference>
<dbReference type="PANTHER" id="PTHR15071:SF17">
    <property type="entry name" value="CATION-INDEPENDENT MANNOSE-6-PHOSPHATE RECEPTOR"/>
    <property type="match status" value="1"/>
</dbReference>
<evidence type="ECO:0000256" key="8">
    <source>
        <dbReference type="ARBA" id="ARBA00023157"/>
    </source>
</evidence>
<dbReference type="GO" id="GO:0005537">
    <property type="term" value="F:D-mannose binding"/>
    <property type="evidence" value="ECO:0007669"/>
    <property type="project" value="InterPro"/>
</dbReference>
<keyword evidence="4" id="KW-0732">Signal</keyword>
<dbReference type="SUPFAM" id="SSF50911">
    <property type="entry name" value="Mannose 6-phosphate receptor domain"/>
    <property type="match status" value="15"/>
</dbReference>
<evidence type="ECO:0000256" key="4">
    <source>
        <dbReference type="ARBA" id="ARBA00022729"/>
    </source>
</evidence>
<dbReference type="PROSITE" id="PS00023">
    <property type="entry name" value="FN2_1"/>
    <property type="match status" value="1"/>
</dbReference>
<dbReference type="GO" id="GO:0010008">
    <property type="term" value="C:endosome membrane"/>
    <property type="evidence" value="ECO:0007669"/>
    <property type="project" value="UniProtKB-SubCell"/>
</dbReference>
<evidence type="ECO:0000256" key="2">
    <source>
        <dbReference type="ARBA" id="ARBA00022448"/>
    </source>
</evidence>
<feature type="compositionally biased region" description="Low complexity" evidence="10">
    <location>
        <begin position="23"/>
        <end position="32"/>
    </location>
</feature>
<dbReference type="PROSITE" id="PS51092">
    <property type="entry name" value="FN2_2"/>
    <property type="match status" value="1"/>
</dbReference>
<keyword evidence="15" id="KW-1185">Reference proteome</keyword>
<evidence type="ECO:0000256" key="5">
    <source>
        <dbReference type="ARBA" id="ARBA00022737"/>
    </source>
</evidence>
<feature type="transmembrane region" description="Helical" evidence="11">
    <location>
        <begin position="2387"/>
        <end position="2409"/>
    </location>
</feature>
<evidence type="ECO:0000313" key="15">
    <source>
        <dbReference type="Proteomes" id="UP000591073"/>
    </source>
</evidence>
<dbReference type="InterPro" id="IPR036943">
    <property type="entry name" value="FN_type2_sf"/>
</dbReference>
<dbReference type="FunFam" id="2.70.130.10:FF:000016">
    <property type="entry name" value="Insulin-like growth factor 2 receptor"/>
    <property type="match status" value="1"/>
</dbReference>
<comment type="caution">
    <text evidence="9">Lacks conserved residue(s) required for the propagation of feature annotation.</text>
</comment>
<dbReference type="GO" id="GO:0000139">
    <property type="term" value="C:Golgi membrane"/>
    <property type="evidence" value="ECO:0007669"/>
    <property type="project" value="UniProtKB-SubCell"/>
</dbReference>
<dbReference type="InterPro" id="IPR013806">
    <property type="entry name" value="Kringle-like"/>
</dbReference>